<dbReference type="GO" id="GO:0000162">
    <property type="term" value="P:L-tryptophan biosynthetic process"/>
    <property type="evidence" value="ECO:0007669"/>
    <property type="project" value="TreeGrafter"/>
</dbReference>
<dbReference type="RefSeq" id="WP_137425148.1">
    <property type="nucleotide sequence ID" value="NZ_CP040098.1"/>
</dbReference>
<evidence type="ECO:0000313" key="3">
    <source>
        <dbReference type="EMBL" id="QCQ22865.1"/>
    </source>
</evidence>
<dbReference type="KEGG" id="dax:FDQ92_12195"/>
<dbReference type="InterPro" id="IPR017926">
    <property type="entry name" value="GATASE"/>
</dbReference>
<dbReference type="GO" id="GO:0004049">
    <property type="term" value="F:anthranilate synthase activity"/>
    <property type="evidence" value="ECO:0007669"/>
    <property type="project" value="TreeGrafter"/>
</dbReference>
<evidence type="ECO:0000256" key="1">
    <source>
        <dbReference type="ARBA" id="ARBA00022962"/>
    </source>
</evidence>
<accession>A0A4P8L6U9</accession>
<dbReference type="OrthoDB" id="9786812at2"/>
<proteinExistence type="predicted"/>
<dbReference type="PANTHER" id="PTHR43418">
    <property type="entry name" value="MULTIFUNCTIONAL TRYPTOPHAN BIOSYNTHESIS PROTEIN-RELATED"/>
    <property type="match status" value="1"/>
</dbReference>
<dbReference type="PRINTS" id="PR00097">
    <property type="entry name" value="ANTSNTHASEII"/>
</dbReference>
<gene>
    <name evidence="3" type="ORF">FDQ92_12195</name>
</gene>
<sequence>MRLVVIDNYDSFTFNLVHLFGEFDLEVRVYRHDVLTVEGVRELDPDWICISPGPKDPAHAGISKEVIRRLGSSIPILGVCLGMQAINEVFGGRTTRAPLPVHGKRCLVHHRGEGLLSGIPSPFQAARYHSLQAVIGSRDIVPLAFAEDAVVMAIRHRRLPIMGVQFHPESFLSEYGLELVANFLALHPGRGIVPAVRSSDPDRFPRWAAGTEKVPGVACKEAAS</sequence>
<dbReference type="InterPro" id="IPR029062">
    <property type="entry name" value="Class_I_gatase-like"/>
</dbReference>
<feature type="domain" description="Glutamine amidotransferase" evidence="2">
    <location>
        <begin position="4"/>
        <end position="184"/>
    </location>
</feature>
<dbReference type="EMBL" id="CP040098">
    <property type="protein sequence ID" value="QCQ22865.1"/>
    <property type="molecule type" value="Genomic_DNA"/>
</dbReference>
<dbReference type="Gene3D" id="3.40.50.880">
    <property type="match status" value="1"/>
</dbReference>
<name>A0A4P8L6U9_9BACT</name>
<dbReference type="PANTHER" id="PTHR43418:SF4">
    <property type="entry name" value="MULTIFUNCTIONAL TRYPTOPHAN BIOSYNTHESIS PROTEIN"/>
    <property type="match status" value="1"/>
</dbReference>
<keyword evidence="4" id="KW-1185">Reference proteome</keyword>
<protein>
    <submittedName>
        <fullName evidence="3">Aminodeoxychorismate/anthranilate synthase component II</fullName>
    </submittedName>
</protein>
<dbReference type="FunFam" id="3.40.50.880:FF:000003">
    <property type="entry name" value="Anthranilate synthase component II"/>
    <property type="match status" value="1"/>
</dbReference>
<dbReference type="PRINTS" id="PR00096">
    <property type="entry name" value="GATASE"/>
</dbReference>
<dbReference type="PRINTS" id="PR00099">
    <property type="entry name" value="CPSGATASE"/>
</dbReference>
<dbReference type="Pfam" id="PF00117">
    <property type="entry name" value="GATase"/>
    <property type="match status" value="1"/>
</dbReference>
<dbReference type="Proteomes" id="UP000298602">
    <property type="component" value="Chromosome"/>
</dbReference>
<evidence type="ECO:0000313" key="4">
    <source>
        <dbReference type="Proteomes" id="UP000298602"/>
    </source>
</evidence>
<dbReference type="PROSITE" id="PS51273">
    <property type="entry name" value="GATASE_TYPE_1"/>
    <property type="match status" value="1"/>
</dbReference>
<reference evidence="3 4" key="2">
    <citation type="submission" date="2019-05" db="EMBL/GenBank/DDBJ databases">
        <authorList>
            <person name="Suflita J.M."/>
            <person name="Marks C.R."/>
        </authorList>
    </citation>
    <scope>NUCLEOTIDE SEQUENCE [LARGE SCALE GENOMIC DNA]</scope>
    <source>
        <strain evidence="3 4">ALDC</strain>
    </source>
</reference>
<evidence type="ECO:0000259" key="2">
    <source>
        <dbReference type="Pfam" id="PF00117"/>
    </source>
</evidence>
<dbReference type="InterPro" id="IPR006221">
    <property type="entry name" value="TrpG/PapA_dom"/>
</dbReference>
<keyword evidence="1" id="KW-0315">Glutamine amidotransferase</keyword>
<dbReference type="NCBIfam" id="TIGR00566">
    <property type="entry name" value="trpG_papA"/>
    <property type="match status" value="1"/>
</dbReference>
<dbReference type="InterPro" id="IPR050472">
    <property type="entry name" value="Anth_synth/Amidotransfase"/>
</dbReference>
<dbReference type="CDD" id="cd01743">
    <property type="entry name" value="GATase1_Anthranilate_Synthase"/>
    <property type="match status" value="1"/>
</dbReference>
<dbReference type="GO" id="GO:0005829">
    <property type="term" value="C:cytosol"/>
    <property type="evidence" value="ECO:0007669"/>
    <property type="project" value="TreeGrafter"/>
</dbReference>
<organism evidence="3 4">
    <name type="scientific">Desulfoglaeba alkanexedens ALDC</name>
    <dbReference type="NCBI Taxonomy" id="980445"/>
    <lineage>
        <taxon>Bacteria</taxon>
        <taxon>Pseudomonadati</taxon>
        <taxon>Thermodesulfobacteriota</taxon>
        <taxon>Syntrophobacteria</taxon>
        <taxon>Syntrophobacterales</taxon>
        <taxon>Syntrophobacteraceae</taxon>
        <taxon>Desulfoglaeba</taxon>
    </lineage>
</organism>
<dbReference type="AlphaFoldDB" id="A0A4P8L6U9"/>
<dbReference type="SUPFAM" id="SSF52317">
    <property type="entry name" value="Class I glutamine amidotransferase-like"/>
    <property type="match status" value="1"/>
</dbReference>
<reference evidence="3 4" key="1">
    <citation type="submission" date="2019-05" db="EMBL/GenBank/DDBJ databases">
        <title>The Complete Genome Sequence of the n-alkane-degrading Desulfoglaeba alkanexedens ALDC reveals multiple alkylsuccinate synthase gene clusters.</title>
        <authorList>
            <person name="Callaghan A.V."/>
            <person name="Davidova I.A."/>
            <person name="Duncan K.E."/>
            <person name="Morris B."/>
            <person name="McInerney M.J."/>
        </authorList>
    </citation>
    <scope>NUCLEOTIDE SEQUENCE [LARGE SCALE GENOMIC DNA]</scope>
    <source>
        <strain evidence="3 4">ALDC</strain>
    </source>
</reference>